<dbReference type="GO" id="GO:0007095">
    <property type="term" value="P:mitotic G2 DNA damage checkpoint signaling"/>
    <property type="evidence" value="ECO:0007669"/>
    <property type="project" value="TreeGrafter"/>
</dbReference>
<reference evidence="10" key="2">
    <citation type="submission" date="2021-01" db="EMBL/GenBank/DDBJ databases">
        <authorList>
            <person name="Schikora-Tamarit M.A."/>
        </authorList>
    </citation>
    <scope>NUCLEOTIDE SEQUENCE</scope>
    <source>
        <strain evidence="10">CBS6341</strain>
    </source>
</reference>
<comment type="catalytic activity">
    <reaction evidence="7">
        <text>L-threonyl-[protein] + ATP = O-phospho-L-threonyl-[protein] + ADP + H(+)</text>
        <dbReference type="Rhea" id="RHEA:46608"/>
        <dbReference type="Rhea" id="RHEA-COMP:11060"/>
        <dbReference type="Rhea" id="RHEA-COMP:11605"/>
        <dbReference type="ChEBI" id="CHEBI:15378"/>
        <dbReference type="ChEBI" id="CHEBI:30013"/>
        <dbReference type="ChEBI" id="CHEBI:30616"/>
        <dbReference type="ChEBI" id="CHEBI:61977"/>
        <dbReference type="ChEBI" id="CHEBI:456216"/>
        <dbReference type="EC" id="2.7.11.1"/>
    </reaction>
</comment>
<dbReference type="EMBL" id="JAEUBF010001168">
    <property type="protein sequence ID" value="KAH3672255.1"/>
    <property type="molecule type" value="Genomic_DNA"/>
</dbReference>
<dbReference type="PROSITE" id="PS50011">
    <property type="entry name" value="PROTEIN_KINASE_DOM"/>
    <property type="match status" value="1"/>
</dbReference>
<dbReference type="GO" id="GO:0005524">
    <property type="term" value="F:ATP binding"/>
    <property type="evidence" value="ECO:0007669"/>
    <property type="project" value="UniProtKB-KW"/>
</dbReference>
<keyword evidence="2" id="KW-0723">Serine/threonine-protein kinase</keyword>
<dbReference type="PANTHER" id="PTHR43895">
    <property type="entry name" value="CALCIUM/CALMODULIN-DEPENDENT PROTEIN KINASE KINASE-RELATED"/>
    <property type="match status" value="1"/>
</dbReference>
<evidence type="ECO:0000256" key="4">
    <source>
        <dbReference type="ARBA" id="ARBA00022741"/>
    </source>
</evidence>
<dbReference type="OrthoDB" id="539158at2759"/>
<evidence type="ECO:0000313" key="10">
    <source>
        <dbReference type="EMBL" id="KAH3672255.1"/>
    </source>
</evidence>
<evidence type="ECO:0000256" key="5">
    <source>
        <dbReference type="ARBA" id="ARBA00022777"/>
    </source>
</evidence>
<evidence type="ECO:0000256" key="7">
    <source>
        <dbReference type="ARBA" id="ARBA00047899"/>
    </source>
</evidence>
<evidence type="ECO:0000256" key="8">
    <source>
        <dbReference type="ARBA" id="ARBA00048679"/>
    </source>
</evidence>
<dbReference type="InterPro" id="IPR011009">
    <property type="entry name" value="Kinase-like_dom_sf"/>
</dbReference>
<proteinExistence type="predicted"/>
<comment type="caution">
    <text evidence="10">The sequence shown here is derived from an EMBL/GenBank/DDBJ whole genome shotgun (WGS) entry which is preliminary data.</text>
</comment>
<name>A0A9P8PII8_9ASCO</name>
<evidence type="ECO:0000256" key="2">
    <source>
        <dbReference type="ARBA" id="ARBA00022527"/>
    </source>
</evidence>
<dbReference type="EC" id="2.7.11.1" evidence="1"/>
<dbReference type="GO" id="GO:0035861">
    <property type="term" value="C:site of double-strand break"/>
    <property type="evidence" value="ECO:0007669"/>
    <property type="project" value="TreeGrafter"/>
</dbReference>
<dbReference type="GO" id="GO:0005737">
    <property type="term" value="C:cytoplasm"/>
    <property type="evidence" value="ECO:0007669"/>
    <property type="project" value="TreeGrafter"/>
</dbReference>
<dbReference type="GO" id="GO:0005634">
    <property type="term" value="C:nucleus"/>
    <property type="evidence" value="ECO:0007669"/>
    <property type="project" value="TreeGrafter"/>
</dbReference>
<keyword evidence="11" id="KW-1185">Reference proteome</keyword>
<dbReference type="InterPro" id="IPR000719">
    <property type="entry name" value="Prot_kinase_dom"/>
</dbReference>
<dbReference type="Proteomes" id="UP000769528">
    <property type="component" value="Unassembled WGS sequence"/>
</dbReference>
<keyword evidence="6" id="KW-0067">ATP-binding</keyword>
<sequence length="514" mass="58753">MSFSLRLSQLDPLPQLQDVEYAKFIKYPDKIFAVKFVNRAICHRSGMSDDDIGREVLIHQHCSKHPNIIKIFSFSGDHPKWLFMVMELATGGDLFDKIEPDIGVDEEISHFYFRQLINAVEFLHNRGVAHRDIKPENILLDNSGNLKLADFGLASVYKKKGSVRLCYTPCGSPPYMAPELEHGDQGYNPGFSDIWSCGVVLFVLLTGETPWEEPTIRDPFYRNFLHNNGNVLTRPWNRLSLPALSILRAVLRPEVDERSSISQIRNHIWFNKVNKFATEEDLCKDGALLTVSLLENLHIGLKDEELIQSSLDDNKYDSIQQTFVSTQPVIDMAAMINDEIEDHVFAQSQQVLSEREKELHFKSLDTERETIFKAVSKDPAILQFSSSSRRKNLDLDSMNLSSAERLTRFFSILPLDSLLSIVTSALNTIGIPTSGIDEYIVSETSLKSHPIYISIQILDRRKVPLRGSLKISRVENLSLKKIDFIKTRGDPLEWRRLFKRITLISREAVFIDDE</sequence>
<gene>
    <name evidence="10" type="ORF">WICMUC_004350</name>
</gene>
<keyword evidence="3" id="KW-0808">Transferase</keyword>
<protein>
    <recommendedName>
        <fullName evidence="1">non-specific serine/threonine protein kinase</fullName>
        <ecNumber evidence="1">2.7.11.1</ecNumber>
    </recommendedName>
</protein>
<dbReference type="SUPFAM" id="SSF56112">
    <property type="entry name" value="Protein kinase-like (PK-like)"/>
    <property type="match status" value="1"/>
</dbReference>
<dbReference type="Gene3D" id="1.10.510.10">
    <property type="entry name" value="Transferase(Phosphotransferase) domain 1"/>
    <property type="match status" value="1"/>
</dbReference>
<evidence type="ECO:0000256" key="1">
    <source>
        <dbReference type="ARBA" id="ARBA00012513"/>
    </source>
</evidence>
<feature type="domain" description="Protein kinase" evidence="9">
    <location>
        <begin position="1"/>
        <end position="270"/>
    </location>
</feature>
<accession>A0A9P8PII8</accession>
<keyword evidence="4" id="KW-0547">Nucleotide-binding</keyword>
<reference evidence="10" key="1">
    <citation type="journal article" date="2021" name="Open Biol.">
        <title>Shared evolutionary footprints suggest mitochondrial oxidative damage underlies multiple complex I losses in fungi.</title>
        <authorList>
            <person name="Schikora-Tamarit M.A."/>
            <person name="Marcet-Houben M."/>
            <person name="Nosek J."/>
            <person name="Gabaldon T."/>
        </authorList>
    </citation>
    <scope>NUCLEOTIDE SEQUENCE</scope>
    <source>
        <strain evidence="10">CBS6341</strain>
    </source>
</reference>
<keyword evidence="5" id="KW-0418">Kinase</keyword>
<dbReference type="GO" id="GO:0004674">
    <property type="term" value="F:protein serine/threonine kinase activity"/>
    <property type="evidence" value="ECO:0007669"/>
    <property type="project" value="UniProtKB-KW"/>
</dbReference>
<dbReference type="AlphaFoldDB" id="A0A9P8PII8"/>
<dbReference type="Pfam" id="PF00069">
    <property type="entry name" value="Pkinase"/>
    <property type="match status" value="1"/>
</dbReference>
<dbReference type="InterPro" id="IPR008271">
    <property type="entry name" value="Ser/Thr_kinase_AS"/>
</dbReference>
<comment type="catalytic activity">
    <reaction evidence="8">
        <text>L-seryl-[protein] + ATP = O-phospho-L-seryl-[protein] + ADP + H(+)</text>
        <dbReference type="Rhea" id="RHEA:17989"/>
        <dbReference type="Rhea" id="RHEA-COMP:9863"/>
        <dbReference type="Rhea" id="RHEA-COMP:11604"/>
        <dbReference type="ChEBI" id="CHEBI:15378"/>
        <dbReference type="ChEBI" id="CHEBI:29999"/>
        <dbReference type="ChEBI" id="CHEBI:30616"/>
        <dbReference type="ChEBI" id="CHEBI:83421"/>
        <dbReference type="ChEBI" id="CHEBI:456216"/>
        <dbReference type="EC" id="2.7.11.1"/>
    </reaction>
</comment>
<dbReference type="PROSITE" id="PS00108">
    <property type="entry name" value="PROTEIN_KINASE_ST"/>
    <property type="match status" value="1"/>
</dbReference>
<evidence type="ECO:0000259" key="9">
    <source>
        <dbReference type="PROSITE" id="PS50011"/>
    </source>
</evidence>
<dbReference type="FunFam" id="1.10.510.10:FF:000571">
    <property type="entry name" value="Maternal embryonic leucine zipper kinase"/>
    <property type="match status" value="1"/>
</dbReference>
<dbReference type="PANTHER" id="PTHR43895:SF32">
    <property type="entry name" value="SERINE_THREONINE-PROTEIN KINASE CHK1"/>
    <property type="match status" value="1"/>
</dbReference>
<evidence type="ECO:0000256" key="3">
    <source>
        <dbReference type="ARBA" id="ARBA00022679"/>
    </source>
</evidence>
<dbReference type="SMART" id="SM00220">
    <property type="entry name" value="S_TKc"/>
    <property type="match status" value="1"/>
</dbReference>
<organism evidence="10 11">
    <name type="scientific">Wickerhamomyces mucosus</name>
    <dbReference type="NCBI Taxonomy" id="1378264"/>
    <lineage>
        <taxon>Eukaryota</taxon>
        <taxon>Fungi</taxon>
        <taxon>Dikarya</taxon>
        <taxon>Ascomycota</taxon>
        <taxon>Saccharomycotina</taxon>
        <taxon>Saccharomycetes</taxon>
        <taxon>Phaffomycetales</taxon>
        <taxon>Wickerhamomycetaceae</taxon>
        <taxon>Wickerhamomyces</taxon>
    </lineage>
</organism>
<evidence type="ECO:0000313" key="11">
    <source>
        <dbReference type="Proteomes" id="UP000769528"/>
    </source>
</evidence>
<evidence type="ECO:0000256" key="6">
    <source>
        <dbReference type="ARBA" id="ARBA00022840"/>
    </source>
</evidence>